<reference evidence="3 4" key="1">
    <citation type="submission" date="2020-02" db="EMBL/GenBank/DDBJ databases">
        <title>Paenibacillus sp. nov., isolated from rhizosphere soil of tomato.</title>
        <authorList>
            <person name="Weon H.-Y."/>
            <person name="Lee S.A."/>
        </authorList>
    </citation>
    <scope>NUCLEOTIDE SEQUENCE [LARGE SCALE GENOMIC DNA]</scope>
    <source>
        <strain evidence="3 4">14171R-81</strain>
    </source>
</reference>
<dbReference type="RefSeq" id="WP_162639908.1">
    <property type="nucleotide sequence ID" value="NZ_CP048286.1"/>
</dbReference>
<dbReference type="Gene3D" id="2.130.10.30">
    <property type="entry name" value="Regulator of chromosome condensation 1/beta-lactamase-inhibitor protein II"/>
    <property type="match status" value="2"/>
</dbReference>
<proteinExistence type="predicted"/>
<dbReference type="Proteomes" id="UP000479114">
    <property type="component" value="Chromosome"/>
</dbReference>
<dbReference type="AlphaFoldDB" id="A0A6C0NY24"/>
<keyword evidence="4" id="KW-1185">Reference proteome</keyword>
<name>A0A6C0NY24_9BACL</name>
<dbReference type="PROSITE" id="PS51257">
    <property type="entry name" value="PROKAR_LIPOPROTEIN"/>
    <property type="match status" value="1"/>
</dbReference>
<feature type="signal peptide" evidence="1">
    <location>
        <begin position="1"/>
        <end position="27"/>
    </location>
</feature>
<organism evidence="3 4">
    <name type="scientific">Paenibacillus rhizovicinus</name>
    <dbReference type="NCBI Taxonomy" id="2704463"/>
    <lineage>
        <taxon>Bacteria</taxon>
        <taxon>Bacillati</taxon>
        <taxon>Bacillota</taxon>
        <taxon>Bacilli</taxon>
        <taxon>Bacillales</taxon>
        <taxon>Paenibacillaceae</taxon>
        <taxon>Paenibacillus</taxon>
    </lineage>
</organism>
<evidence type="ECO:0000313" key="3">
    <source>
        <dbReference type="EMBL" id="QHW31099.1"/>
    </source>
</evidence>
<dbReference type="InterPro" id="IPR036582">
    <property type="entry name" value="Mao_N_sf"/>
</dbReference>
<gene>
    <name evidence="3" type="ORF">GZH47_09690</name>
</gene>
<feature type="chain" id="PRO_5025662840" description="Copper amine oxidase-like N-terminal domain-containing protein" evidence="1">
    <location>
        <begin position="28"/>
        <end position="498"/>
    </location>
</feature>
<keyword evidence="1" id="KW-0732">Signal</keyword>
<dbReference type="SUPFAM" id="SSF50985">
    <property type="entry name" value="RCC1/BLIP-II"/>
    <property type="match status" value="1"/>
</dbReference>
<dbReference type="KEGG" id="prz:GZH47_09690"/>
<feature type="domain" description="Copper amine oxidase-like N-terminal" evidence="2">
    <location>
        <begin position="383"/>
        <end position="496"/>
    </location>
</feature>
<dbReference type="Pfam" id="PF07833">
    <property type="entry name" value="Cu_amine_oxidN1"/>
    <property type="match status" value="1"/>
</dbReference>
<evidence type="ECO:0000313" key="4">
    <source>
        <dbReference type="Proteomes" id="UP000479114"/>
    </source>
</evidence>
<protein>
    <recommendedName>
        <fullName evidence="2">Copper amine oxidase-like N-terminal domain-containing protein</fullName>
    </recommendedName>
</protein>
<evidence type="ECO:0000259" key="2">
    <source>
        <dbReference type="Pfam" id="PF07833"/>
    </source>
</evidence>
<accession>A0A6C0NY24</accession>
<dbReference type="SUPFAM" id="SSF55383">
    <property type="entry name" value="Copper amine oxidase, domain N"/>
    <property type="match status" value="2"/>
</dbReference>
<evidence type="ECO:0000256" key="1">
    <source>
        <dbReference type="SAM" id="SignalP"/>
    </source>
</evidence>
<dbReference type="Gene3D" id="3.30.457.10">
    <property type="entry name" value="Copper amine oxidase-like, N-terminal domain"/>
    <property type="match status" value="1"/>
</dbReference>
<sequence length="498" mass="53794">MIMKRKAVAGLILGTVLAGCTGMTALAESAPPSTIADFAAESLIKSDGTYWIWGGNHPVPTQVPGLSDVIASFDDGIVMKKDLSVWHWTFTNTAVATSAVIPKLRELSAVFDTGHELLALEQDGDVYAIPRTDEGQLDWEAIAPVDNLRNVVAVTSYYSNSDGNQVLLFLKNDGTLWSSDRDLESISAVKTAGKVKSAAGNYALLADGTVQVFPASENASWASSDPAAVTLMQPLKDIQLIRTDGYSNAAVDKRGRVWFWGDTRTGFSDGTVLHEQKTPVLLNGVGHVKEVFLVERSLIAWTENGEIYETSIDRESLPADAKFRLLAENIVKVEAGSRHIIMQRNNGAMLGWGINKLAEQGTGGYDYMHDAPIAMQPPVTVQLNGQTVALSNGVIIRNAQAFIPMRSIFEQLGAKVTWDANIKTVTMKRQTGAADDAAATIAVDFNKGTTTVGGKTAQLETEPFILSDTAYVPLRVISESLGAHVEWIKEDNRIAITK</sequence>
<dbReference type="EMBL" id="CP048286">
    <property type="protein sequence ID" value="QHW31099.1"/>
    <property type="molecule type" value="Genomic_DNA"/>
</dbReference>
<dbReference type="InterPro" id="IPR009091">
    <property type="entry name" value="RCC1/BLIP-II"/>
</dbReference>
<dbReference type="InterPro" id="IPR012854">
    <property type="entry name" value="Cu_amine_oxidase-like_N"/>
</dbReference>